<sequence>MGWAVDERDAEIALQPSEKAALWAEFGEAESDESEEDEEEEEEAPETENLNAAGNNAELGSGIETSTSILPGGAQTPADAIELRKGMPSKPAQLYTVVEEKKASVGGSLLGTSHVYDLGGKKKTVDGVEVTLNPEDFERGLDSEVLRRKHDQKKAEEEVKRKGDDVSDIVAEGLARKRKELEREKDKRAKRAKDLKF</sequence>
<feature type="compositionally biased region" description="Acidic residues" evidence="1">
    <location>
        <begin position="27"/>
        <end position="46"/>
    </location>
</feature>
<gene>
    <name evidence="2" type="ORF">RMAR0315_LOCUS12683</name>
</gene>
<accession>A0A7S0BTJ1</accession>
<proteinExistence type="predicted"/>
<feature type="region of interest" description="Disordered" evidence="1">
    <location>
        <begin position="1"/>
        <end position="85"/>
    </location>
</feature>
<feature type="compositionally biased region" description="Low complexity" evidence="1">
    <location>
        <begin position="47"/>
        <end position="60"/>
    </location>
</feature>
<organism evidence="2">
    <name type="scientific">Rhodosorus marinus</name>
    <dbReference type="NCBI Taxonomy" id="101924"/>
    <lineage>
        <taxon>Eukaryota</taxon>
        <taxon>Rhodophyta</taxon>
        <taxon>Stylonematophyceae</taxon>
        <taxon>Stylonematales</taxon>
        <taxon>Stylonemataceae</taxon>
        <taxon>Rhodosorus</taxon>
    </lineage>
</organism>
<evidence type="ECO:0000313" key="2">
    <source>
        <dbReference type="EMBL" id="CAD8402678.1"/>
    </source>
</evidence>
<dbReference type="InterPro" id="IPR052584">
    <property type="entry name" value="U2_snRNP_Complex_Component"/>
</dbReference>
<dbReference type="EMBL" id="HBEK01023104">
    <property type="protein sequence ID" value="CAD8402678.1"/>
    <property type="molecule type" value="Transcribed_RNA"/>
</dbReference>
<reference evidence="2" key="1">
    <citation type="submission" date="2021-01" db="EMBL/GenBank/DDBJ databases">
        <authorList>
            <person name="Corre E."/>
            <person name="Pelletier E."/>
            <person name="Niang G."/>
            <person name="Scheremetjew M."/>
            <person name="Finn R."/>
            <person name="Kale V."/>
            <person name="Holt S."/>
            <person name="Cochrane G."/>
            <person name="Meng A."/>
            <person name="Brown T."/>
            <person name="Cohen L."/>
        </authorList>
    </citation>
    <scope>NUCLEOTIDE SEQUENCE</scope>
    <source>
        <strain evidence="2">UTEX LB 2760</strain>
    </source>
</reference>
<evidence type="ECO:0000256" key="1">
    <source>
        <dbReference type="SAM" id="MobiDB-lite"/>
    </source>
</evidence>
<dbReference type="PANTHER" id="PTHR12785">
    <property type="entry name" value="SPLICING FACTOR 3B"/>
    <property type="match status" value="1"/>
</dbReference>
<dbReference type="PANTHER" id="PTHR12785:SF6">
    <property type="entry name" value="SPLICING FACTOR 3B SUBUNIT 2"/>
    <property type="match status" value="1"/>
</dbReference>
<dbReference type="AlphaFoldDB" id="A0A7S0BTJ1"/>
<feature type="compositionally biased region" description="Basic and acidic residues" evidence="1">
    <location>
        <begin position="1"/>
        <end position="11"/>
    </location>
</feature>
<name>A0A7S0BTJ1_9RHOD</name>
<protein>
    <submittedName>
        <fullName evidence="2">Uncharacterized protein</fullName>
    </submittedName>
</protein>